<dbReference type="PANTHER" id="PTHR30483">
    <property type="entry name" value="LEUCINE-SPECIFIC-BINDING PROTEIN"/>
    <property type="match status" value="1"/>
</dbReference>
<evidence type="ECO:0000259" key="5">
    <source>
        <dbReference type="Pfam" id="PF13458"/>
    </source>
</evidence>
<dbReference type="Gene3D" id="3.40.50.2300">
    <property type="match status" value="2"/>
</dbReference>
<dbReference type="Proteomes" id="UP000076268">
    <property type="component" value="Unassembled WGS sequence"/>
</dbReference>
<dbReference type="CDD" id="cd19986">
    <property type="entry name" value="PBP1_ABC_HAAT-like"/>
    <property type="match status" value="1"/>
</dbReference>
<dbReference type="Pfam" id="PF13458">
    <property type="entry name" value="Peripla_BP_6"/>
    <property type="match status" value="1"/>
</dbReference>
<dbReference type="OrthoDB" id="9783240at2"/>
<dbReference type="PRINTS" id="PR00337">
    <property type="entry name" value="LEUILEVALBP"/>
</dbReference>
<keyword evidence="2" id="KW-0813">Transport</keyword>
<dbReference type="RefSeq" id="WP_066240648.1">
    <property type="nucleotide sequence ID" value="NZ_LSGP01000017.1"/>
</dbReference>
<evidence type="ECO:0000313" key="6">
    <source>
        <dbReference type="EMBL" id="KYZ75990.1"/>
    </source>
</evidence>
<sequence length="383" mass="40888">MKRFLTVILVVTMIGSLLVGCGSSEKATTDDKNKPIRIGVVSSLTGERALHGQYTRNGIQLAVEEINAQGGINGRKLEAVFEDDNGNDAGAVNAFNKLSGSNVAVAIGPIFSTMNLAMSPGIKKAEIPTLVIGSSNDIGNQKNPWMFQARTNDAISATAIAKYAANQLKLKKIAIMHDTDNFASGAAAVAKKALEDLNLPPVLIVAYNSGDKDFTPQLAKIKASGADGILAWSQQTEAGLIMKQKKALDLNIPLIGSNSYVTKIAIDLAKENAEDVYSVADYVTSTPIPKGQEFAKKYKEKYKIDSEFNAAMTYDALYLAAEALKKAGSTEKEAVKKAMSSIKDFVGVSTTFTFDENNRGGTGVWIVQTKKGNPVVIEAVKGR</sequence>
<comment type="caution">
    <text evidence="6">The sequence shown here is derived from an EMBL/GenBank/DDBJ whole genome shotgun (WGS) entry which is preliminary data.</text>
</comment>
<keyword evidence="3" id="KW-0732">Signal</keyword>
<comment type="similarity">
    <text evidence="1">Belongs to the leucine-binding protein family.</text>
</comment>
<proteinExistence type="inferred from homology"/>
<dbReference type="InterPro" id="IPR028081">
    <property type="entry name" value="Leu-bd"/>
</dbReference>
<dbReference type="InterPro" id="IPR000709">
    <property type="entry name" value="Leu_Ile_Val-bd"/>
</dbReference>
<accession>A0A154BQ48</accession>
<dbReference type="PANTHER" id="PTHR30483:SF6">
    <property type="entry name" value="PERIPLASMIC BINDING PROTEIN OF ABC TRANSPORTER FOR NATURAL AMINO ACIDS"/>
    <property type="match status" value="1"/>
</dbReference>
<gene>
    <name evidence="6" type="ORF">AXX12_05995</name>
</gene>
<evidence type="ECO:0000256" key="4">
    <source>
        <dbReference type="ARBA" id="ARBA00022970"/>
    </source>
</evidence>
<dbReference type="AlphaFoldDB" id="A0A154BQ48"/>
<dbReference type="GO" id="GO:0006865">
    <property type="term" value="P:amino acid transport"/>
    <property type="evidence" value="ECO:0007669"/>
    <property type="project" value="UniProtKB-KW"/>
</dbReference>
<keyword evidence="7" id="KW-1185">Reference proteome</keyword>
<evidence type="ECO:0000256" key="2">
    <source>
        <dbReference type="ARBA" id="ARBA00022448"/>
    </source>
</evidence>
<organism evidence="6 7">
    <name type="scientific">Anaerosporomusa subterranea</name>
    <dbReference type="NCBI Taxonomy" id="1794912"/>
    <lineage>
        <taxon>Bacteria</taxon>
        <taxon>Bacillati</taxon>
        <taxon>Bacillota</taxon>
        <taxon>Negativicutes</taxon>
        <taxon>Acetonemataceae</taxon>
        <taxon>Anaerosporomusa</taxon>
    </lineage>
</organism>
<dbReference type="SUPFAM" id="SSF53822">
    <property type="entry name" value="Periplasmic binding protein-like I"/>
    <property type="match status" value="1"/>
</dbReference>
<protein>
    <recommendedName>
        <fullName evidence="5">Leucine-binding protein domain-containing protein</fullName>
    </recommendedName>
</protein>
<name>A0A154BQ48_ANASB</name>
<reference evidence="6 7" key="1">
    <citation type="submission" date="2016-02" db="EMBL/GenBank/DDBJ databases">
        <title>Anaerosporomusa subterraneum gen. nov., sp. nov., a spore-forming obligate anaerobe isolated from saprolite.</title>
        <authorList>
            <person name="Choi J.K."/>
            <person name="Shah M."/>
            <person name="Yee N."/>
        </authorList>
    </citation>
    <scope>NUCLEOTIDE SEQUENCE [LARGE SCALE GENOMIC DNA]</scope>
    <source>
        <strain evidence="6 7">RU4</strain>
    </source>
</reference>
<evidence type="ECO:0000256" key="1">
    <source>
        <dbReference type="ARBA" id="ARBA00010062"/>
    </source>
</evidence>
<dbReference type="EMBL" id="LSGP01000017">
    <property type="protein sequence ID" value="KYZ75990.1"/>
    <property type="molecule type" value="Genomic_DNA"/>
</dbReference>
<feature type="domain" description="Leucine-binding protein" evidence="5">
    <location>
        <begin position="35"/>
        <end position="372"/>
    </location>
</feature>
<dbReference type="STRING" id="1794912.AXX12_05995"/>
<dbReference type="InterPro" id="IPR028082">
    <property type="entry name" value="Peripla_BP_I"/>
</dbReference>
<keyword evidence="4" id="KW-0029">Amino-acid transport</keyword>
<evidence type="ECO:0000256" key="3">
    <source>
        <dbReference type="ARBA" id="ARBA00022729"/>
    </source>
</evidence>
<evidence type="ECO:0000313" key="7">
    <source>
        <dbReference type="Proteomes" id="UP000076268"/>
    </source>
</evidence>
<dbReference type="PROSITE" id="PS51257">
    <property type="entry name" value="PROKAR_LIPOPROTEIN"/>
    <property type="match status" value="1"/>
</dbReference>
<dbReference type="InterPro" id="IPR051010">
    <property type="entry name" value="BCAA_transport"/>
</dbReference>